<feature type="compositionally biased region" description="Basic and acidic residues" evidence="1">
    <location>
        <begin position="8"/>
        <end position="27"/>
    </location>
</feature>
<evidence type="ECO:0000313" key="3">
    <source>
        <dbReference type="Proteomes" id="UP000183832"/>
    </source>
</evidence>
<feature type="region of interest" description="Disordered" evidence="1">
    <location>
        <begin position="1"/>
        <end position="43"/>
    </location>
</feature>
<accession>A0A1J1HNC2</accession>
<dbReference type="EMBL" id="CVRI01000013">
    <property type="protein sequence ID" value="CRK89549.1"/>
    <property type="molecule type" value="Genomic_DNA"/>
</dbReference>
<dbReference type="Proteomes" id="UP000183832">
    <property type="component" value="Unassembled WGS sequence"/>
</dbReference>
<proteinExistence type="predicted"/>
<protein>
    <submittedName>
        <fullName evidence="2">CLUMA_CG003307, isoform A</fullName>
    </submittedName>
</protein>
<reference evidence="2 3" key="1">
    <citation type="submission" date="2015-04" db="EMBL/GenBank/DDBJ databases">
        <authorList>
            <person name="Syromyatnikov M.Y."/>
            <person name="Popov V.N."/>
        </authorList>
    </citation>
    <scope>NUCLEOTIDE SEQUENCE [LARGE SCALE GENOMIC DNA]</scope>
</reference>
<keyword evidence="3" id="KW-1185">Reference proteome</keyword>
<evidence type="ECO:0000256" key="1">
    <source>
        <dbReference type="SAM" id="MobiDB-lite"/>
    </source>
</evidence>
<gene>
    <name evidence="2" type="ORF">CLUMA_CG003307</name>
</gene>
<dbReference type="AlphaFoldDB" id="A0A1J1HNC2"/>
<evidence type="ECO:0000313" key="2">
    <source>
        <dbReference type="EMBL" id="CRK89549.1"/>
    </source>
</evidence>
<organism evidence="2 3">
    <name type="scientific">Clunio marinus</name>
    <dbReference type="NCBI Taxonomy" id="568069"/>
    <lineage>
        <taxon>Eukaryota</taxon>
        <taxon>Metazoa</taxon>
        <taxon>Ecdysozoa</taxon>
        <taxon>Arthropoda</taxon>
        <taxon>Hexapoda</taxon>
        <taxon>Insecta</taxon>
        <taxon>Pterygota</taxon>
        <taxon>Neoptera</taxon>
        <taxon>Endopterygota</taxon>
        <taxon>Diptera</taxon>
        <taxon>Nematocera</taxon>
        <taxon>Chironomoidea</taxon>
        <taxon>Chironomidae</taxon>
        <taxon>Clunio</taxon>
    </lineage>
</organism>
<name>A0A1J1HNC2_9DIPT</name>
<sequence>MNFIESSKQADEVKKRKKREEFVESELRSNQSKTQLTEEKRKLMEPSLSSMSAFRRVIKVINTLPAFSPTACEAETKQCPVSKHEKLTSKRTRCVRR</sequence>